<accession>A0A7X3KY40</accession>
<protein>
    <submittedName>
        <fullName evidence="2">Uncharacterized protein</fullName>
    </submittedName>
</protein>
<keyword evidence="1" id="KW-1133">Transmembrane helix</keyword>
<proteinExistence type="predicted"/>
<keyword evidence="1" id="KW-0472">Membrane</keyword>
<keyword evidence="1" id="KW-0812">Transmembrane</keyword>
<name>A0A7X3KY40_9GAMM</name>
<dbReference type="Proteomes" id="UP000461288">
    <property type="component" value="Unassembled WGS sequence"/>
</dbReference>
<reference evidence="2 3" key="1">
    <citation type="submission" date="2019-12" db="EMBL/GenBank/DDBJ databases">
        <title>Draft genome sequence of Pseudomonas otitidis recovered from a chicken carcass.</title>
        <authorList>
            <person name="Vieira T.R."/>
            <person name="Oliviera E.F.C."/>
            <person name="Silva N.M.V."/>
            <person name="Sambrano G.E."/>
            <person name="Cibulski S.P."/>
            <person name="Cardoso M.R.I."/>
        </authorList>
    </citation>
    <scope>NUCLEOTIDE SEQUENCE [LARGE SCALE GENOMIC DNA]</scope>
    <source>
        <strain evidence="2 3">25_K</strain>
    </source>
</reference>
<organism evidence="2 3">
    <name type="scientific">Metapseudomonas otitidis</name>
    <dbReference type="NCBI Taxonomy" id="319939"/>
    <lineage>
        <taxon>Bacteria</taxon>
        <taxon>Pseudomonadati</taxon>
        <taxon>Pseudomonadota</taxon>
        <taxon>Gammaproteobacteria</taxon>
        <taxon>Pseudomonadales</taxon>
        <taxon>Pseudomonadaceae</taxon>
        <taxon>Metapseudomonas</taxon>
    </lineage>
</organism>
<dbReference type="RefSeq" id="WP_160483332.1">
    <property type="nucleotide sequence ID" value="NZ_JARGCP010000001.1"/>
</dbReference>
<evidence type="ECO:0000313" key="2">
    <source>
        <dbReference type="EMBL" id="MWK60157.1"/>
    </source>
</evidence>
<feature type="transmembrane region" description="Helical" evidence="1">
    <location>
        <begin position="12"/>
        <end position="31"/>
    </location>
</feature>
<gene>
    <name evidence="2" type="ORF">GO594_29630</name>
</gene>
<dbReference type="EMBL" id="WTFN01000163">
    <property type="protein sequence ID" value="MWK60157.1"/>
    <property type="molecule type" value="Genomic_DNA"/>
</dbReference>
<sequence>MDAIVSNLGDPAWWFTGIFFATLGVLLARLFSHIPNILKSLLKSVIVRRKYRIKNSRFNQSLVNYQIARTNSYFMIFIIICCLYAAWLVSGSFLNIVKASPWLAVVLSSPIYISEIIWLIQDTYTKDLARSRGKIT</sequence>
<evidence type="ECO:0000313" key="3">
    <source>
        <dbReference type="Proteomes" id="UP000461288"/>
    </source>
</evidence>
<feature type="transmembrane region" description="Helical" evidence="1">
    <location>
        <begin position="73"/>
        <end position="96"/>
    </location>
</feature>
<dbReference type="AlphaFoldDB" id="A0A7X3KY40"/>
<evidence type="ECO:0000256" key="1">
    <source>
        <dbReference type="SAM" id="Phobius"/>
    </source>
</evidence>
<feature type="transmembrane region" description="Helical" evidence="1">
    <location>
        <begin position="102"/>
        <end position="120"/>
    </location>
</feature>
<comment type="caution">
    <text evidence="2">The sequence shown here is derived from an EMBL/GenBank/DDBJ whole genome shotgun (WGS) entry which is preliminary data.</text>
</comment>